<organism evidence="1 2">
    <name type="scientific">Moraxella lacunata</name>
    <dbReference type="NCBI Taxonomy" id="477"/>
    <lineage>
        <taxon>Bacteria</taxon>
        <taxon>Pseudomonadati</taxon>
        <taxon>Pseudomonadota</taxon>
        <taxon>Gammaproteobacteria</taxon>
        <taxon>Moraxellales</taxon>
        <taxon>Moraxellaceae</taxon>
        <taxon>Moraxella</taxon>
    </lineage>
</organism>
<sequence>MLEIFDENGELTLSVDDNTTKIIAVYRRKIHKGSMPTPLLSDDELKAMNHRPFIVSNTLYDLSKGSVHDIHQLFKTGWNDKQELVDRDVVVLGVYGV</sequence>
<dbReference type="RefSeq" id="WP_115004744.1">
    <property type="nucleotide sequence ID" value="NZ_UGQU01000001.1"/>
</dbReference>
<dbReference type="Proteomes" id="UP000254437">
    <property type="component" value="Unassembled WGS sequence"/>
</dbReference>
<reference evidence="1 2" key="1">
    <citation type="submission" date="2018-06" db="EMBL/GenBank/DDBJ databases">
        <authorList>
            <consortium name="Pathogen Informatics"/>
            <person name="Doyle S."/>
        </authorList>
    </citation>
    <scope>NUCLEOTIDE SEQUENCE [LARGE SCALE GENOMIC DNA]</scope>
    <source>
        <strain evidence="1 2">NCTC10359</strain>
    </source>
</reference>
<accession>A0A378T4A0</accession>
<dbReference type="EMBL" id="UGQU01000001">
    <property type="protein sequence ID" value="STZ55609.1"/>
    <property type="molecule type" value="Genomic_DNA"/>
</dbReference>
<proteinExistence type="predicted"/>
<dbReference type="AlphaFoldDB" id="A0A378T4A0"/>
<protein>
    <submittedName>
        <fullName evidence="1">Uncharacterized protein</fullName>
    </submittedName>
</protein>
<evidence type="ECO:0000313" key="2">
    <source>
        <dbReference type="Proteomes" id="UP000254437"/>
    </source>
</evidence>
<gene>
    <name evidence="1" type="ORF">NCTC10359_00203</name>
</gene>
<name>A0A378T4A0_MORLA</name>
<evidence type="ECO:0000313" key="1">
    <source>
        <dbReference type="EMBL" id="STZ55609.1"/>
    </source>
</evidence>